<organism evidence="1 2">
    <name type="scientific">Parasponia andersonii</name>
    <name type="common">Sponia andersonii</name>
    <dbReference type="NCBI Taxonomy" id="3476"/>
    <lineage>
        <taxon>Eukaryota</taxon>
        <taxon>Viridiplantae</taxon>
        <taxon>Streptophyta</taxon>
        <taxon>Embryophyta</taxon>
        <taxon>Tracheophyta</taxon>
        <taxon>Spermatophyta</taxon>
        <taxon>Magnoliopsida</taxon>
        <taxon>eudicotyledons</taxon>
        <taxon>Gunneridae</taxon>
        <taxon>Pentapetalae</taxon>
        <taxon>rosids</taxon>
        <taxon>fabids</taxon>
        <taxon>Rosales</taxon>
        <taxon>Cannabaceae</taxon>
        <taxon>Parasponia</taxon>
    </lineage>
</organism>
<comment type="caution">
    <text evidence="1">The sequence shown here is derived from an EMBL/GenBank/DDBJ whole genome shotgun (WGS) entry which is preliminary data.</text>
</comment>
<dbReference type="Proteomes" id="UP000237105">
    <property type="component" value="Unassembled WGS sequence"/>
</dbReference>
<dbReference type="EMBL" id="JXTB01000008">
    <property type="protein sequence ID" value="PON78639.1"/>
    <property type="molecule type" value="Genomic_DNA"/>
</dbReference>
<sequence length="56" mass="6171">GKVAMFPSNGYNRSGSYILKGSIRGDGLLTIVGYPFDSEVYYLNRPAVWLTKVGEI</sequence>
<accession>A0A2P5DZB8</accession>
<feature type="non-terminal residue" evidence="1">
    <location>
        <position position="1"/>
    </location>
</feature>
<reference evidence="2" key="1">
    <citation type="submission" date="2016-06" db="EMBL/GenBank/DDBJ databases">
        <title>Parallel loss of symbiosis genes in relatives of nitrogen-fixing non-legume Parasponia.</title>
        <authorList>
            <person name="Van Velzen R."/>
            <person name="Holmer R."/>
            <person name="Bu F."/>
            <person name="Rutten L."/>
            <person name="Van Zeijl A."/>
            <person name="Liu W."/>
            <person name="Santuari L."/>
            <person name="Cao Q."/>
            <person name="Sharma T."/>
            <person name="Shen D."/>
            <person name="Roswanjaya Y."/>
            <person name="Wardhani T."/>
            <person name="Kalhor M.S."/>
            <person name="Jansen J."/>
            <person name="Van den Hoogen J."/>
            <person name="Gungor B."/>
            <person name="Hartog M."/>
            <person name="Hontelez J."/>
            <person name="Verver J."/>
            <person name="Yang W.-C."/>
            <person name="Schijlen E."/>
            <person name="Repin R."/>
            <person name="Schilthuizen M."/>
            <person name="Schranz E."/>
            <person name="Heidstra R."/>
            <person name="Miyata K."/>
            <person name="Fedorova E."/>
            <person name="Kohlen W."/>
            <person name="Bisseling T."/>
            <person name="Smit S."/>
            <person name="Geurts R."/>
        </authorList>
    </citation>
    <scope>NUCLEOTIDE SEQUENCE [LARGE SCALE GENOMIC DNA]</scope>
    <source>
        <strain evidence="2">cv. WU1-14</strain>
    </source>
</reference>
<gene>
    <name evidence="1" type="ORF">PanWU01x14_018970</name>
</gene>
<evidence type="ECO:0000313" key="1">
    <source>
        <dbReference type="EMBL" id="PON78639.1"/>
    </source>
</evidence>
<evidence type="ECO:0000313" key="2">
    <source>
        <dbReference type="Proteomes" id="UP000237105"/>
    </source>
</evidence>
<feature type="non-terminal residue" evidence="1">
    <location>
        <position position="56"/>
    </location>
</feature>
<keyword evidence="2" id="KW-1185">Reference proteome</keyword>
<protein>
    <submittedName>
        <fullName evidence="1">Uncharacterized protein</fullName>
    </submittedName>
</protein>
<dbReference type="AlphaFoldDB" id="A0A2P5DZB8"/>
<name>A0A2P5DZB8_PARAD</name>
<proteinExistence type="predicted"/>